<keyword evidence="2" id="KW-1185">Reference proteome</keyword>
<dbReference type="InterPro" id="IPR015422">
    <property type="entry name" value="PyrdxlP-dep_Trfase_small"/>
</dbReference>
<accession>A0A9X3DDB4</accession>
<dbReference type="RefSeq" id="WP_010600893.1">
    <property type="nucleotide sequence ID" value="NZ_JAPJUH010000003.1"/>
</dbReference>
<gene>
    <name evidence="1" type="ORF">OQZ29_11115</name>
</gene>
<comment type="caution">
    <text evidence="1">The sequence shown here is derived from an EMBL/GenBank/DDBJ whole genome shotgun (WGS) entry which is preliminary data.</text>
</comment>
<organism evidence="1 2">
    <name type="scientific">Pedobacter agri</name>
    <dbReference type="NCBI Taxonomy" id="454586"/>
    <lineage>
        <taxon>Bacteria</taxon>
        <taxon>Pseudomonadati</taxon>
        <taxon>Bacteroidota</taxon>
        <taxon>Sphingobacteriia</taxon>
        <taxon>Sphingobacteriales</taxon>
        <taxon>Sphingobacteriaceae</taxon>
        <taxon>Pedobacter</taxon>
    </lineage>
</organism>
<sequence>MHLAEPIGGFIGLQLDDGDLYYPDLIALNTGRNALEYILRIKKFKTIYLPYFTCEVLLEPIRKLKIAYRYYSLDENLCPIIDFIIDEQSCLLYTNYFGIKTDIVTSLTSKIKNIIIDNAQAFFTKPINNADTFYSCRKFFGVPDGAYLHIGSHKRLQLQQDESIHRFSHLIKGVDINTEKGYADYVENNKSLVNNDIKEMSRITKSILAGTNYQKCITSRKNNFDYLHEQFFDINLLKMNYTSNDVAMVYPLLIDDPSLKKKLIERKIFIATYWPNVYQWTSPSSFEYNLTNNLIALPIDHRYNLTDMERIVKVVKSLL</sequence>
<evidence type="ECO:0008006" key="3">
    <source>
        <dbReference type="Google" id="ProtNLM"/>
    </source>
</evidence>
<reference evidence="1" key="1">
    <citation type="submission" date="2022-11" db="EMBL/GenBank/DDBJ databases">
        <authorList>
            <person name="Graham C."/>
            <person name="Newman J.D."/>
        </authorList>
    </citation>
    <scope>NUCLEOTIDE SEQUENCE</scope>
    <source>
        <strain evidence="1">DSM 19486</strain>
    </source>
</reference>
<dbReference type="InterPro" id="IPR015424">
    <property type="entry name" value="PyrdxlP-dep_Trfase"/>
</dbReference>
<protein>
    <recommendedName>
        <fullName evidence="3">DegT/DnrJ/EryC1/StrS aminotransferase family protein</fullName>
    </recommendedName>
</protein>
<evidence type="ECO:0000313" key="1">
    <source>
        <dbReference type="EMBL" id="MCX3265299.1"/>
    </source>
</evidence>
<name>A0A9X3DDB4_9SPHI</name>
<dbReference type="Gene3D" id="3.90.1150.10">
    <property type="entry name" value="Aspartate Aminotransferase, domain 1"/>
    <property type="match status" value="1"/>
</dbReference>
<dbReference type="Proteomes" id="UP001142592">
    <property type="component" value="Unassembled WGS sequence"/>
</dbReference>
<dbReference type="SUPFAM" id="SSF53383">
    <property type="entry name" value="PLP-dependent transferases"/>
    <property type="match status" value="1"/>
</dbReference>
<proteinExistence type="predicted"/>
<dbReference type="AlphaFoldDB" id="A0A9X3DDB4"/>
<evidence type="ECO:0000313" key="2">
    <source>
        <dbReference type="Proteomes" id="UP001142592"/>
    </source>
</evidence>
<dbReference type="EMBL" id="JAPJUH010000003">
    <property type="protein sequence ID" value="MCX3265299.1"/>
    <property type="molecule type" value="Genomic_DNA"/>
</dbReference>